<proteinExistence type="predicted"/>
<name>A0A6N9R140_9MICC</name>
<dbReference type="AlphaFoldDB" id="A0A6N9R140"/>
<dbReference type="SUPFAM" id="SSF54427">
    <property type="entry name" value="NTF2-like"/>
    <property type="match status" value="2"/>
</dbReference>
<reference evidence="2 3" key="1">
    <citation type="submission" date="2019-11" db="EMBL/GenBank/DDBJ databases">
        <title>Draft genome sequence of Kocuria indica DP-K7, a methyl red degrading Actinobacterium.</title>
        <authorList>
            <person name="Kumaran S."/>
            <person name="Tischler D."/>
            <person name="Ngo A.C.R."/>
            <person name="Schultes F."/>
        </authorList>
    </citation>
    <scope>NUCLEOTIDE SEQUENCE [LARGE SCALE GENOMIC DNA]</scope>
    <source>
        <strain evidence="2 3">DP-K7</strain>
    </source>
</reference>
<feature type="domain" description="SnoaL-like" evidence="1">
    <location>
        <begin position="143"/>
        <end position="263"/>
    </location>
</feature>
<protein>
    <submittedName>
        <fullName evidence="2">DUF4440 domain-containing protein</fullName>
    </submittedName>
</protein>
<dbReference type="InterPro" id="IPR032710">
    <property type="entry name" value="NTF2-like_dom_sf"/>
</dbReference>
<dbReference type="Gene3D" id="3.10.450.50">
    <property type="match status" value="2"/>
</dbReference>
<evidence type="ECO:0000259" key="1">
    <source>
        <dbReference type="Pfam" id="PF13474"/>
    </source>
</evidence>
<comment type="caution">
    <text evidence="2">The sequence shown here is derived from an EMBL/GenBank/DDBJ whole genome shotgun (WGS) entry which is preliminary data.</text>
</comment>
<dbReference type="Proteomes" id="UP000471026">
    <property type="component" value="Unassembled WGS sequence"/>
</dbReference>
<accession>A0A6N9R140</accession>
<organism evidence="2 3">
    <name type="scientific">Kocuria marina subsp. indica</name>
    <dbReference type="NCBI Taxonomy" id="1049583"/>
    <lineage>
        <taxon>Bacteria</taxon>
        <taxon>Bacillati</taxon>
        <taxon>Actinomycetota</taxon>
        <taxon>Actinomycetes</taxon>
        <taxon>Micrococcales</taxon>
        <taxon>Micrococcaceae</taxon>
        <taxon>Kocuria</taxon>
    </lineage>
</organism>
<gene>
    <name evidence="2" type="ORF">GKZ75_12040</name>
</gene>
<evidence type="ECO:0000313" key="3">
    <source>
        <dbReference type="Proteomes" id="UP000471026"/>
    </source>
</evidence>
<dbReference type="RefSeq" id="WP_162230234.1">
    <property type="nucleotide sequence ID" value="NZ_WMHZ01000021.1"/>
</dbReference>
<feature type="domain" description="SnoaL-like" evidence="1">
    <location>
        <begin position="10"/>
        <end position="131"/>
    </location>
</feature>
<dbReference type="EMBL" id="WMHZ01000021">
    <property type="protein sequence ID" value="NDO78933.1"/>
    <property type="molecule type" value="Genomic_DNA"/>
</dbReference>
<evidence type="ECO:0000313" key="2">
    <source>
        <dbReference type="EMBL" id="NDO78933.1"/>
    </source>
</evidence>
<dbReference type="Pfam" id="PF13474">
    <property type="entry name" value="SnoaL_3"/>
    <property type="match status" value="2"/>
</dbReference>
<dbReference type="InterPro" id="IPR037401">
    <property type="entry name" value="SnoaL-like"/>
</dbReference>
<sequence>MTDKTDQQQIRELIEHWVAAIRARDLDGVIARHAEDIVMFDVPPPQRGARGLSEYRGTWPDFFEWIASGAVFEIVELDVVAGTDVAYAVALLRCGHPADLSATPDQRLRLSLGLVKRADEWLVQHEHHSFCYVADLYRGEESVREIHQGWFADTAAKNLDGIMNHIAPDVVSYEHEAPLEYIGVEEVREMCRSGLDQTTGQVTWTVPELQVVARDDLAVAWGLNHMTAQMPDGTPAEDWSRGTRVFRRNDGEWTMVHQHVSHPRVHNPSAPEEPEA</sequence>